<protein>
    <submittedName>
        <fullName evidence="5">Toll-like receptor 9</fullName>
    </submittedName>
</protein>
<dbReference type="InterPro" id="IPR001611">
    <property type="entry name" value="Leu-rich_rpt"/>
</dbReference>
<dbReference type="InterPro" id="IPR003591">
    <property type="entry name" value="Leu-rich_rpt_typical-subtyp"/>
</dbReference>
<dbReference type="SUPFAM" id="SSF52058">
    <property type="entry name" value="L domain-like"/>
    <property type="match status" value="1"/>
</dbReference>
<accession>A0A0N4XPJ2</accession>
<sequence length="114" mass="12470">MAAAGLSSALLKMPYATCLAGAQSLTKLHQFIFNKISHLHHIDLSDNELSSVSPYVFSDCAHLTSLNLSHNLISQLFHDSLTKCPLLKRVDLSDNRLTTLADALPQASAVRRLD</sequence>
<reference evidence="5" key="1">
    <citation type="submission" date="2017-02" db="UniProtKB">
        <authorList>
            <consortium name="WormBaseParasite"/>
        </authorList>
    </citation>
    <scope>IDENTIFICATION</scope>
</reference>
<dbReference type="AlphaFoldDB" id="A0A0N4XPJ2"/>
<evidence type="ECO:0000313" key="3">
    <source>
        <dbReference type="EMBL" id="VDL68032.1"/>
    </source>
</evidence>
<keyword evidence="4" id="KW-1185">Reference proteome</keyword>
<keyword evidence="2" id="KW-0677">Repeat</keyword>
<dbReference type="Pfam" id="PF13516">
    <property type="entry name" value="LRR_6"/>
    <property type="match status" value="1"/>
</dbReference>
<dbReference type="Gene3D" id="3.80.10.10">
    <property type="entry name" value="Ribonuclease Inhibitor"/>
    <property type="match status" value="1"/>
</dbReference>
<name>A0A0N4XPJ2_NIPBR</name>
<dbReference type="Pfam" id="PF13855">
    <property type="entry name" value="LRR_8"/>
    <property type="match status" value="1"/>
</dbReference>
<dbReference type="EMBL" id="UYSL01008326">
    <property type="protein sequence ID" value="VDL68032.1"/>
    <property type="molecule type" value="Genomic_DNA"/>
</dbReference>
<evidence type="ECO:0000256" key="1">
    <source>
        <dbReference type="ARBA" id="ARBA00022614"/>
    </source>
</evidence>
<dbReference type="PANTHER" id="PTHR24366">
    <property type="entry name" value="IG(IMMUNOGLOBULIN) AND LRR(LEUCINE RICH REPEAT) DOMAINS"/>
    <property type="match status" value="1"/>
</dbReference>
<dbReference type="WBParaSite" id="NBR_0000444401-mRNA-1">
    <property type="protein sequence ID" value="NBR_0000444401-mRNA-1"/>
    <property type="gene ID" value="NBR_0000444401"/>
</dbReference>
<evidence type="ECO:0000313" key="4">
    <source>
        <dbReference type="Proteomes" id="UP000271162"/>
    </source>
</evidence>
<evidence type="ECO:0000313" key="5">
    <source>
        <dbReference type="WBParaSite" id="NBR_0000444401-mRNA-1"/>
    </source>
</evidence>
<dbReference type="STRING" id="27835.A0A0N4XPJ2"/>
<gene>
    <name evidence="3" type="ORF">NBR_LOCUS4443</name>
</gene>
<keyword evidence="1" id="KW-0433">Leucine-rich repeat</keyword>
<organism evidence="5">
    <name type="scientific">Nippostrongylus brasiliensis</name>
    <name type="common">Rat hookworm</name>
    <dbReference type="NCBI Taxonomy" id="27835"/>
    <lineage>
        <taxon>Eukaryota</taxon>
        <taxon>Metazoa</taxon>
        <taxon>Ecdysozoa</taxon>
        <taxon>Nematoda</taxon>
        <taxon>Chromadorea</taxon>
        <taxon>Rhabditida</taxon>
        <taxon>Rhabditina</taxon>
        <taxon>Rhabditomorpha</taxon>
        <taxon>Strongyloidea</taxon>
        <taxon>Heligmosomidae</taxon>
        <taxon>Nippostrongylus</taxon>
    </lineage>
</organism>
<dbReference type="InterPro" id="IPR032675">
    <property type="entry name" value="LRR_dom_sf"/>
</dbReference>
<dbReference type="PROSITE" id="PS51450">
    <property type="entry name" value="LRR"/>
    <property type="match status" value="2"/>
</dbReference>
<dbReference type="Proteomes" id="UP000271162">
    <property type="component" value="Unassembled WGS sequence"/>
</dbReference>
<proteinExistence type="predicted"/>
<reference evidence="3 4" key="2">
    <citation type="submission" date="2018-11" db="EMBL/GenBank/DDBJ databases">
        <authorList>
            <consortium name="Pathogen Informatics"/>
        </authorList>
    </citation>
    <scope>NUCLEOTIDE SEQUENCE [LARGE SCALE GENOMIC DNA]</scope>
</reference>
<dbReference type="SMART" id="SM00369">
    <property type="entry name" value="LRR_TYP"/>
    <property type="match status" value="3"/>
</dbReference>
<evidence type="ECO:0000256" key="2">
    <source>
        <dbReference type="ARBA" id="ARBA00022737"/>
    </source>
</evidence>
<dbReference type="PANTHER" id="PTHR24366:SF96">
    <property type="entry name" value="LEUCINE RICH REPEAT CONTAINING 53"/>
    <property type="match status" value="1"/>
</dbReference>